<evidence type="ECO:0000256" key="1">
    <source>
        <dbReference type="ARBA" id="ARBA00004123"/>
    </source>
</evidence>
<evidence type="ECO:0000256" key="2">
    <source>
        <dbReference type="ARBA" id="ARBA00023015"/>
    </source>
</evidence>
<evidence type="ECO:0000313" key="8">
    <source>
        <dbReference type="EMBL" id="KAK9938540.1"/>
    </source>
</evidence>
<dbReference type="Pfam" id="PF01429">
    <property type="entry name" value="MBD"/>
    <property type="match status" value="1"/>
</dbReference>
<feature type="region of interest" description="Disordered" evidence="6">
    <location>
        <begin position="22"/>
        <end position="103"/>
    </location>
</feature>
<name>A0AAW1XP63_RUBAR</name>
<comment type="subcellular location">
    <subcellularLocation>
        <location evidence="1">Nucleus</location>
    </subcellularLocation>
</comment>
<dbReference type="Proteomes" id="UP001457282">
    <property type="component" value="Unassembled WGS sequence"/>
</dbReference>
<protein>
    <recommendedName>
        <fullName evidence="7">MBD domain-containing protein</fullName>
    </recommendedName>
</protein>
<keyword evidence="9" id="KW-1185">Reference proteome</keyword>
<feature type="compositionally biased region" description="Polar residues" evidence="6">
    <location>
        <begin position="80"/>
        <end position="98"/>
    </location>
</feature>
<keyword evidence="4" id="KW-0804">Transcription</keyword>
<dbReference type="SUPFAM" id="SSF54171">
    <property type="entry name" value="DNA-binding domain"/>
    <property type="match status" value="1"/>
</dbReference>
<organism evidence="8 9">
    <name type="scientific">Rubus argutus</name>
    <name type="common">Southern blackberry</name>
    <dbReference type="NCBI Taxonomy" id="59490"/>
    <lineage>
        <taxon>Eukaryota</taxon>
        <taxon>Viridiplantae</taxon>
        <taxon>Streptophyta</taxon>
        <taxon>Embryophyta</taxon>
        <taxon>Tracheophyta</taxon>
        <taxon>Spermatophyta</taxon>
        <taxon>Magnoliopsida</taxon>
        <taxon>eudicotyledons</taxon>
        <taxon>Gunneridae</taxon>
        <taxon>Pentapetalae</taxon>
        <taxon>rosids</taxon>
        <taxon>fabids</taxon>
        <taxon>Rosales</taxon>
        <taxon>Rosaceae</taxon>
        <taxon>Rosoideae</taxon>
        <taxon>Rosoideae incertae sedis</taxon>
        <taxon>Rubus</taxon>
    </lineage>
</organism>
<accession>A0AAW1XP63</accession>
<dbReference type="PROSITE" id="PS50982">
    <property type="entry name" value="MBD"/>
    <property type="match status" value="1"/>
</dbReference>
<evidence type="ECO:0000313" key="9">
    <source>
        <dbReference type="Proteomes" id="UP001457282"/>
    </source>
</evidence>
<keyword evidence="3" id="KW-0238">DNA-binding</keyword>
<reference evidence="8 9" key="1">
    <citation type="journal article" date="2023" name="G3 (Bethesda)">
        <title>A chromosome-length genome assembly and annotation of blackberry (Rubus argutus, cv. 'Hillquist').</title>
        <authorList>
            <person name="Bruna T."/>
            <person name="Aryal R."/>
            <person name="Dudchenko O."/>
            <person name="Sargent D.J."/>
            <person name="Mead D."/>
            <person name="Buti M."/>
            <person name="Cavallini A."/>
            <person name="Hytonen T."/>
            <person name="Andres J."/>
            <person name="Pham M."/>
            <person name="Weisz D."/>
            <person name="Mascagni F."/>
            <person name="Usai G."/>
            <person name="Natali L."/>
            <person name="Bassil N."/>
            <person name="Fernandez G.E."/>
            <person name="Lomsadze A."/>
            <person name="Armour M."/>
            <person name="Olukolu B."/>
            <person name="Poorten T."/>
            <person name="Britton C."/>
            <person name="Davik J."/>
            <person name="Ashrafi H."/>
            <person name="Aiden E.L."/>
            <person name="Borodovsky M."/>
            <person name="Worthington M."/>
        </authorList>
    </citation>
    <scope>NUCLEOTIDE SEQUENCE [LARGE SCALE GENOMIC DNA]</scope>
    <source>
        <strain evidence="8">PI 553951</strain>
    </source>
</reference>
<dbReference type="AlphaFoldDB" id="A0AAW1XP63"/>
<evidence type="ECO:0000256" key="5">
    <source>
        <dbReference type="ARBA" id="ARBA00023242"/>
    </source>
</evidence>
<dbReference type="EMBL" id="JBEDUW010000003">
    <property type="protein sequence ID" value="KAK9938540.1"/>
    <property type="molecule type" value="Genomic_DNA"/>
</dbReference>
<keyword evidence="5" id="KW-0539">Nucleus</keyword>
<evidence type="ECO:0000256" key="6">
    <source>
        <dbReference type="SAM" id="MobiDB-lite"/>
    </source>
</evidence>
<dbReference type="InterPro" id="IPR001739">
    <property type="entry name" value="Methyl_CpG_DNA-bd"/>
</dbReference>
<feature type="compositionally biased region" description="Polar residues" evidence="6">
    <location>
        <begin position="57"/>
        <end position="66"/>
    </location>
</feature>
<dbReference type="GO" id="GO:0005634">
    <property type="term" value="C:nucleus"/>
    <property type="evidence" value="ECO:0007669"/>
    <property type="project" value="UniProtKB-SubCell"/>
</dbReference>
<proteinExistence type="predicted"/>
<evidence type="ECO:0000259" key="7">
    <source>
        <dbReference type="PROSITE" id="PS50982"/>
    </source>
</evidence>
<gene>
    <name evidence="8" type="ORF">M0R45_015270</name>
</gene>
<sequence length="145" mass="16018">MHIDDIYQVMDYNTFVADDSVLALPSTSPNPAGLERPEVAGVVQSSTLSVQPEGEQVGNSTSTPDDQANLKRSRGRTQKAEQTSTSTSGPKRTRSANNDWPDWLPQDWQIITKTRKTGAGYDYKTYVSPDGSRCRSKPEVLKKLN</sequence>
<keyword evidence="2" id="KW-0805">Transcription regulation</keyword>
<dbReference type="Gene3D" id="3.30.890.10">
    <property type="entry name" value="Methyl-cpg-binding Protein 2, Chain A"/>
    <property type="match status" value="1"/>
</dbReference>
<evidence type="ECO:0000256" key="4">
    <source>
        <dbReference type="ARBA" id="ARBA00023163"/>
    </source>
</evidence>
<dbReference type="InterPro" id="IPR016177">
    <property type="entry name" value="DNA-bd_dom_sf"/>
</dbReference>
<comment type="caution">
    <text evidence="8">The sequence shown here is derived from an EMBL/GenBank/DDBJ whole genome shotgun (WGS) entry which is preliminary data.</text>
</comment>
<dbReference type="GO" id="GO:0003677">
    <property type="term" value="F:DNA binding"/>
    <property type="evidence" value="ECO:0007669"/>
    <property type="project" value="UniProtKB-KW"/>
</dbReference>
<evidence type="ECO:0000256" key="3">
    <source>
        <dbReference type="ARBA" id="ARBA00023125"/>
    </source>
</evidence>
<feature type="domain" description="MBD" evidence="7">
    <location>
        <begin position="94"/>
        <end position="145"/>
    </location>
</feature>